<organism evidence="2 3">
    <name type="scientific">Paraphaeosphaeria sporulosa</name>
    <dbReference type="NCBI Taxonomy" id="1460663"/>
    <lineage>
        <taxon>Eukaryota</taxon>
        <taxon>Fungi</taxon>
        <taxon>Dikarya</taxon>
        <taxon>Ascomycota</taxon>
        <taxon>Pezizomycotina</taxon>
        <taxon>Dothideomycetes</taxon>
        <taxon>Pleosporomycetidae</taxon>
        <taxon>Pleosporales</taxon>
        <taxon>Massarineae</taxon>
        <taxon>Didymosphaeriaceae</taxon>
        <taxon>Paraphaeosphaeria</taxon>
    </lineage>
</organism>
<feature type="compositionally biased region" description="Basic and acidic residues" evidence="1">
    <location>
        <begin position="125"/>
        <end position="134"/>
    </location>
</feature>
<keyword evidence="3" id="KW-1185">Reference proteome</keyword>
<dbReference type="AlphaFoldDB" id="A0A177CQ61"/>
<evidence type="ECO:0000313" key="3">
    <source>
        <dbReference type="Proteomes" id="UP000077069"/>
    </source>
</evidence>
<gene>
    <name evidence="2" type="ORF">CC84DRAFT_1067352</name>
</gene>
<sequence>MMAFNLDEIDQHMANLRSTLRLFSEALERTDHNSPDWLATDLLSLRNQTGRLTDGMQKFADQLQAEGLAERKPQAPASNKRARLSLEGAKRPTPSSTPAPSSPQVPKSAAPPPTQPQPQFQPTSPREEYEVQRVDVTEEVNRRLREARLRRLVDSPSTSQKRKFDAYESMETWGETDDSTEQQEDDAMGRSPFKRIRASGTFEPIASVMKRKEGSIAVGFTDMEKEERVHVKRRK</sequence>
<dbReference type="EMBL" id="KV441549">
    <property type="protein sequence ID" value="OAG09446.1"/>
    <property type="molecule type" value="Genomic_DNA"/>
</dbReference>
<dbReference type="RefSeq" id="XP_018039811.1">
    <property type="nucleotide sequence ID" value="XM_018173640.1"/>
</dbReference>
<dbReference type="InParanoid" id="A0A177CQ61"/>
<name>A0A177CQ61_9PLEO</name>
<feature type="non-terminal residue" evidence="2">
    <location>
        <position position="235"/>
    </location>
</feature>
<dbReference type="Proteomes" id="UP000077069">
    <property type="component" value="Unassembled WGS sequence"/>
</dbReference>
<feature type="region of interest" description="Disordered" evidence="1">
    <location>
        <begin position="172"/>
        <end position="196"/>
    </location>
</feature>
<feature type="compositionally biased region" description="Pro residues" evidence="1">
    <location>
        <begin position="95"/>
        <end position="116"/>
    </location>
</feature>
<accession>A0A177CQ61</accession>
<reference evidence="2 3" key="1">
    <citation type="submission" date="2016-05" db="EMBL/GenBank/DDBJ databases">
        <title>Comparative analysis of secretome profiles of manganese(II)-oxidizing ascomycete fungi.</title>
        <authorList>
            <consortium name="DOE Joint Genome Institute"/>
            <person name="Zeiner C.A."/>
            <person name="Purvine S.O."/>
            <person name="Zink E.M."/>
            <person name="Wu S."/>
            <person name="Pasa-Tolic L."/>
            <person name="Chaput D.L."/>
            <person name="Haridas S."/>
            <person name="Grigoriev I.V."/>
            <person name="Santelli C.M."/>
            <person name="Hansel C.M."/>
        </authorList>
    </citation>
    <scope>NUCLEOTIDE SEQUENCE [LARGE SCALE GENOMIC DNA]</scope>
    <source>
        <strain evidence="2 3">AP3s5-JAC2a</strain>
    </source>
</reference>
<feature type="compositionally biased region" description="Acidic residues" evidence="1">
    <location>
        <begin position="174"/>
        <end position="186"/>
    </location>
</feature>
<dbReference type="OrthoDB" id="3796480at2759"/>
<evidence type="ECO:0000256" key="1">
    <source>
        <dbReference type="SAM" id="MobiDB-lite"/>
    </source>
</evidence>
<dbReference type="GeneID" id="28757126"/>
<feature type="region of interest" description="Disordered" evidence="1">
    <location>
        <begin position="68"/>
        <end position="134"/>
    </location>
</feature>
<evidence type="ECO:0000313" key="2">
    <source>
        <dbReference type="EMBL" id="OAG09446.1"/>
    </source>
</evidence>
<proteinExistence type="predicted"/>
<protein>
    <submittedName>
        <fullName evidence="2">Uncharacterized protein</fullName>
    </submittedName>
</protein>